<dbReference type="RefSeq" id="WP_073104874.1">
    <property type="nucleotide sequence ID" value="NZ_FQZY01000009.1"/>
</dbReference>
<keyword evidence="1" id="KW-0812">Transmembrane</keyword>
<sequence>MVQFLAESNLMIYLMVLTGVVGVLTKFILHITLRRLVKASANMAKSTHRLIKLVRAKYEHACMVYDRVENTESFVEKYISEYRAAGLRLHTLRQLERQTIVFCGILGAIGTFARFYYIGGFGESVYQMGAMTLVEMMALFVLCQMTDEKYKLETIKVYMMDYLENVCAHRFQKIKKSEKEKISVISPEAIPAQENKEPLPISIEGEPKLAVHEAGRVHADEQPALKEDAIRQILEEFLA</sequence>
<evidence type="ECO:0000313" key="3">
    <source>
        <dbReference type="Proteomes" id="UP000184301"/>
    </source>
</evidence>
<name>A0A1M6JFE5_9FIRM</name>
<feature type="transmembrane region" description="Helical" evidence="1">
    <location>
        <begin position="124"/>
        <end position="143"/>
    </location>
</feature>
<keyword evidence="1" id="KW-1133">Transmembrane helix</keyword>
<evidence type="ECO:0000313" key="2">
    <source>
        <dbReference type="EMBL" id="SHJ45374.1"/>
    </source>
</evidence>
<feature type="transmembrane region" description="Helical" evidence="1">
    <location>
        <begin position="12"/>
        <end position="33"/>
    </location>
</feature>
<proteinExistence type="predicted"/>
<dbReference type="EMBL" id="FQZY01000009">
    <property type="protein sequence ID" value="SHJ45374.1"/>
    <property type="molecule type" value="Genomic_DNA"/>
</dbReference>
<gene>
    <name evidence="2" type="ORF">SAMN02745243_00622</name>
</gene>
<keyword evidence="3" id="KW-1185">Reference proteome</keyword>
<reference evidence="2 3" key="1">
    <citation type="submission" date="2016-11" db="EMBL/GenBank/DDBJ databases">
        <authorList>
            <person name="Jaros S."/>
            <person name="Januszkiewicz K."/>
            <person name="Wedrychowicz H."/>
        </authorList>
    </citation>
    <scope>NUCLEOTIDE SEQUENCE [LARGE SCALE GENOMIC DNA]</scope>
    <source>
        <strain evidence="2 3">DSM 15480</strain>
    </source>
</reference>
<keyword evidence="1" id="KW-0472">Membrane</keyword>
<dbReference type="AlphaFoldDB" id="A0A1M6JFE5"/>
<dbReference type="STRING" id="1121950.SAMN02745243_00622"/>
<feature type="transmembrane region" description="Helical" evidence="1">
    <location>
        <begin position="99"/>
        <end position="118"/>
    </location>
</feature>
<evidence type="ECO:0000256" key="1">
    <source>
        <dbReference type="SAM" id="Phobius"/>
    </source>
</evidence>
<accession>A0A1M6JFE5</accession>
<organism evidence="2 3">
    <name type="scientific">Hespellia stercorisuis DSM 15480</name>
    <dbReference type="NCBI Taxonomy" id="1121950"/>
    <lineage>
        <taxon>Bacteria</taxon>
        <taxon>Bacillati</taxon>
        <taxon>Bacillota</taxon>
        <taxon>Clostridia</taxon>
        <taxon>Lachnospirales</taxon>
        <taxon>Lachnospiraceae</taxon>
        <taxon>Hespellia</taxon>
    </lineage>
</organism>
<dbReference type="Proteomes" id="UP000184301">
    <property type="component" value="Unassembled WGS sequence"/>
</dbReference>
<dbReference type="OrthoDB" id="9800316at2"/>
<protein>
    <submittedName>
        <fullName evidence="2">Uncharacterized protein</fullName>
    </submittedName>
</protein>